<dbReference type="EMBL" id="JAFCMP010000071">
    <property type="protein sequence ID" value="KAG5188342.1"/>
    <property type="molecule type" value="Genomic_DNA"/>
</dbReference>
<gene>
    <name evidence="2" type="ORF">JKP88DRAFT_253536</name>
</gene>
<accession>A0A835Z634</accession>
<organism evidence="2 3">
    <name type="scientific">Tribonema minus</name>
    <dbReference type="NCBI Taxonomy" id="303371"/>
    <lineage>
        <taxon>Eukaryota</taxon>
        <taxon>Sar</taxon>
        <taxon>Stramenopiles</taxon>
        <taxon>Ochrophyta</taxon>
        <taxon>PX clade</taxon>
        <taxon>Xanthophyceae</taxon>
        <taxon>Tribonematales</taxon>
        <taxon>Tribonemataceae</taxon>
        <taxon>Tribonema</taxon>
    </lineage>
</organism>
<keyword evidence="3" id="KW-1185">Reference proteome</keyword>
<evidence type="ECO:0000313" key="2">
    <source>
        <dbReference type="EMBL" id="KAG5188342.1"/>
    </source>
</evidence>
<reference evidence="2" key="1">
    <citation type="submission" date="2021-02" db="EMBL/GenBank/DDBJ databases">
        <title>First Annotated Genome of the Yellow-green Alga Tribonema minus.</title>
        <authorList>
            <person name="Mahan K.M."/>
        </authorList>
    </citation>
    <scope>NUCLEOTIDE SEQUENCE</scope>
    <source>
        <strain evidence="2">UTEX B ZZ1240</strain>
    </source>
</reference>
<comment type="caution">
    <text evidence="2">The sequence shown here is derived from an EMBL/GenBank/DDBJ whole genome shotgun (WGS) entry which is preliminary data.</text>
</comment>
<feature type="region of interest" description="Disordered" evidence="1">
    <location>
        <begin position="70"/>
        <end position="111"/>
    </location>
</feature>
<protein>
    <submittedName>
        <fullName evidence="2">Uncharacterized protein</fullName>
    </submittedName>
</protein>
<evidence type="ECO:0000313" key="3">
    <source>
        <dbReference type="Proteomes" id="UP000664859"/>
    </source>
</evidence>
<proteinExistence type="predicted"/>
<evidence type="ECO:0000256" key="1">
    <source>
        <dbReference type="SAM" id="MobiDB-lite"/>
    </source>
</evidence>
<sequence>MVCEVLQHCMARARVLIYCCCVVTHVLHAATLGCRKSKPHESVHGSATLHTPGAALDSRMTAAGRVQLSTAERRANTGSSSSSSSSRTQAAKWSPPAEKSDAPPPPPHLRSTLVLPHAPAGAFMAKGRAAASNTANCSSTPLFLVLCCAVLPMLLLADAAACRCCYYCCNLYYQRCNLGWLQKT</sequence>
<dbReference type="AlphaFoldDB" id="A0A835Z634"/>
<dbReference type="Proteomes" id="UP000664859">
    <property type="component" value="Unassembled WGS sequence"/>
</dbReference>
<name>A0A835Z634_9STRA</name>
<feature type="region of interest" description="Disordered" evidence="1">
    <location>
        <begin position="37"/>
        <end position="56"/>
    </location>
</feature>